<gene>
    <name evidence="2" type="ORF">LWI28_023714</name>
</gene>
<dbReference type="InterPro" id="IPR003226">
    <property type="entry name" value="MYG1_exonuclease"/>
</dbReference>
<organism evidence="2 3">
    <name type="scientific">Acer negundo</name>
    <name type="common">Box elder</name>
    <dbReference type="NCBI Taxonomy" id="4023"/>
    <lineage>
        <taxon>Eukaryota</taxon>
        <taxon>Viridiplantae</taxon>
        <taxon>Streptophyta</taxon>
        <taxon>Embryophyta</taxon>
        <taxon>Tracheophyta</taxon>
        <taxon>Spermatophyta</taxon>
        <taxon>Magnoliopsida</taxon>
        <taxon>eudicotyledons</taxon>
        <taxon>Gunneridae</taxon>
        <taxon>Pentapetalae</taxon>
        <taxon>rosids</taxon>
        <taxon>malvids</taxon>
        <taxon>Sapindales</taxon>
        <taxon>Sapindaceae</taxon>
        <taxon>Hippocastanoideae</taxon>
        <taxon>Acereae</taxon>
        <taxon>Acer</taxon>
    </lineage>
</organism>
<reference evidence="2" key="1">
    <citation type="journal article" date="2022" name="Plant J.">
        <title>Strategies of tolerance reflected in two North American maple genomes.</title>
        <authorList>
            <person name="McEvoy S.L."/>
            <person name="Sezen U.U."/>
            <person name="Trouern-Trend A."/>
            <person name="McMahon S.M."/>
            <person name="Schaberg P.G."/>
            <person name="Yang J."/>
            <person name="Wegrzyn J.L."/>
            <person name="Swenson N.G."/>
        </authorList>
    </citation>
    <scope>NUCLEOTIDE SEQUENCE</scope>
    <source>
        <strain evidence="2">91603</strain>
    </source>
</reference>
<reference evidence="2" key="2">
    <citation type="submission" date="2023-02" db="EMBL/GenBank/DDBJ databases">
        <authorList>
            <person name="Swenson N.G."/>
            <person name="Wegrzyn J.L."/>
            <person name="Mcevoy S.L."/>
        </authorList>
    </citation>
    <scope>NUCLEOTIDE SEQUENCE</scope>
    <source>
        <strain evidence="2">91603</strain>
        <tissue evidence="2">Leaf</tissue>
    </source>
</reference>
<dbReference type="AlphaFoldDB" id="A0AAD5J1T2"/>
<comment type="similarity">
    <text evidence="1">Belongs to the MYG1 family.</text>
</comment>
<dbReference type="GO" id="GO:0005634">
    <property type="term" value="C:nucleus"/>
    <property type="evidence" value="ECO:0007669"/>
    <property type="project" value="TreeGrafter"/>
</dbReference>
<accession>A0AAD5J1T2</accession>
<dbReference type="Proteomes" id="UP001064489">
    <property type="component" value="Chromosome 4"/>
</dbReference>
<name>A0AAD5J1T2_ACENE</name>
<proteinExistence type="inferred from homology"/>
<dbReference type="PANTHER" id="PTHR11215:SF1">
    <property type="entry name" value="MYG1 EXONUCLEASE"/>
    <property type="match status" value="1"/>
</dbReference>
<evidence type="ECO:0000313" key="2">
    <source>
        <dbReference type="EMBL" id="KAI9182264.1"/>
    </source>
</evidence>
<evidence type="ECO:0000313" key="3">
    <source>
        <dbReference type="Proteomes" id="UP001064489"/>
    </source>
</evidence>
<protein>
    <submittedName>
        <fullName evidence="2">Uncharacterized protein</fullName>
    </submittedName>
</protein>
<keyword evidence="3" id="KW-1185">Reference proteome</keyword>
<sequence length="164" mass="18609">MVSLLTKGFNQKLINFNSHKNLFTCSRFPLRAVDAMSSPSTTHVFSPGFSTSSPINAPLKRVGTHNDNLYCDEALGCFRIRLTDKFSNAQIICTRDLKGLDKLDTVLDVRGVYDPSNDRYDHHQKGFEEIFGHVFSTKFGSTLWKPTSDNSVSLQWWQGIHEIH</sequence>
<comment type="caution">
    <text evidence="2">The sequence shown here is derived from an EMBL/GenBank/DDBJ whole genome shotgun (WGS) entry which is preliminary data.</text>
</comment>
<evidence type="ECO:0000256" key="1">
    <source>
        <dbReference type="ARBA" id="ARBA00010105"/>
    </source>
</evidence>
<dbReference type="Pfam" id="PF03690">
    <property type="entry name" value="MYG1_exonuc"/>
    <property type="match status" value="1"/>
</dbReference>
<dbReference type="EMBL" id="JAJSOW010000101">
    <property type="protein sequence ID" value="KAI9182264.1"/>
    <property type="molecule type" value="Genomic_DNA"/>
</dbReference>
<dbReference type="PANTHER" id="PTHR11215">
    <property type="entry name" value="METAL DEPENDENT HYDROLASE - RELATED"/>
    <property type="match status" value="1"/>
</dbReference>
<dbReference type="GO" id="GO:0005737">
    <property type="term" value="C:cytoplasm"/>
    <property type="evidence" value="ECO:0007669"/>
    <property type="project" value="TreeGrafter"/>
</dbReference>